<evidence type="ECO:0000259" key="6">
    <source>
        <dbReference type="PROSITE" id="PS50950"/>
    </source>
</evidence>
<evidence type="ECO:0000313" key="8">
    <source>
        <dbReference type="Proteomes" id="UP001162164"/>
    </source>
</evidence>
<keyword evidence="4 5" id="KW-0238">DNA-binding</keyword>
<dbReference type="Pfam" id="PF21788">
    <property type="entry name" value="TNP-like_GBD"/>
    <property type="match status" value="1"/>
</dbReference>
<reference evidence="7" key="1">
    <citation type="journal article" date="2023" name="Insect Mol. Biol.">
        <title>Genome sequencing provides insights into the evolution of gene families encoding plant cell wall-degrading enzymes in longhorned beetles.</title>
        <authorList>
            <person name="Shin N.R."/>
            <person name="Okamura Y."/>
            <person name="Kirsch R."/>
            <person name="Pauchet Y."/>
        </authorList>
    </citation>
    <scope>NUCLEOTIDE SEQUENCE</scope>
    <source>
        <strain evidence="7">MMC_N1</strain>
    </source>
</reference>
<dbReference type="SMART" id="SM00980">
    <property type="entry name" value="THAP"/>
    <property type="match status" value="1"/>
</dbReference>
<dbReference type="Pfam" id="PF21787">
    <property type="entry name" value="TNP-like_RNaseH_N"/>
    <property type="match status" value="1"/>
</dbReference>
<dbReference type="InterPro" id="IPR006612">
    <property type="entry name" value="THAP_Znf"/>
</dbReference>
<keyword evidence="8" id="KW-1185">Reference proteome</keyword>
<comment type="caution">
    <text evidence="7">The sequence shown here is derived from an EMBL/GenBank/DDBJ whole genome shotgun (WGS) entry which is preliminary data.</text>
</comment>
<dbReference type="SMART" id="SM00692">
    <property type="entry name" value="DM3"/>
    <property type="match status" value="1"/>
</dbReference>
<organism evidence="7 8">
    <name type="scientific">Molorchus minor</name>
    <dbReference type="NCBI Taxonomy" id="1323400"/>
    <lineage>
        <taxon>Eukaryota</taxon>
        <taxon>Metazoa</taxon>
        <taxon>Ecdysozoa</taxon>
        <taxon>Arthropoda</taxon>
        <taxon>Hexapoda</taxon>
        <taxon>Insecta</taxon>
        <taxon>Pterygota</taxon>
        <taxon>Neoptera</taxon>
        <taxon>Endopterygota</taxon>
        <taxon>Coleoptera</taxon>
        <taxon>Polyphaga</taxon>
        <taxon>Cucujiformia</taxon>
        <taxon>Chrysomeloidea</taxon>
        <taxon>Cerambycidae</taxon>
        <taxon>Lamiinae</taxon>
        <taxon>Monochamini</taxon>
        <taxon>Molorchus</taxon>
    </lineage>
</organism>
<proteinExistence type="predicted"/>
<evidence type="ECO:0000313" key="7">
    <source>
        <dbReference type="EMBL" id="KAJ8965084.1"/>
    </source>
</evidence>
<protein>
    <recommendedName>
        <fullName evidence="6">THAP-type domain-containing protein</fullName>
    </recommendedName>
</protein>
<dbReference type="SUPFAM" id="SSF57716">
    <property type="entry name" value="Glucocorticoid receptor-like (DNA-binding domain)"/>
    <property type="match status" value="1"/>
</dbReference>
<keyword evidence="3" id="KW-0862">Zinc</keyword>
<dbReference type="PROSITE" id="PS50950">
    <property type="entry name" value="ZF_THAP"/>
    <property type="match status" value="1"/>
</dbReference>
<accession>A0ABQ9IU33</accession>
<gene>
    <name evidence="7" type="ORF">NQ317_016114</name>
</gene>
<sequence length="565" mass="63772">MFEMASRSRLCHVCGSSEDEVAKLHYFPSQLERSKIWQYSMGMCYTGETLKNFRICSRHFTDNSYVDLPNRKLARSAVPTLFSCQAQQTQVRSGTQNVDGSIGSEVCTLIDIASTSKVVRCQLVEKSPAIARPSRENFQEIPNISISELKSVGRKRSLFRGIDNLSRTTATPRKVKLMDMVCRKEDQIRKLKVICKERANDIKALSNIDDSTVVRNLFEGMSTTTSDFLISQLRCAKRDPKGRRWTIEEKVVALALLKRSPKCYKLLSKIVAMPSKRTLTSLLEKVTFSVGINEYLFEHINHSLISSQDKLCVLLFDEMDIKANVQYDASSDRIIGFEDFGDHSSPDMANKALVFMCQGLSRPWKQPVAYYFSSGVCSTEKLSFCIKQVIHAAKDVGGLDIVATICDMGSTNVNALKSMGVSISHPYFECDGSEVYAMFDIPHLVKCIASLFRKHNVKLPVEVRGQEVSMEARFSDVREAYEVDKKSPLIFRALPKIKDRYMAPIMRFAMKVNIAAQTMSRTVASFIYTLVSRGELEQRAIASATFIQQVDELFDSFNGNQEKRS</sequence>
<evidence type="ECO:0000256" key="2">
    <source>
        <dbReference type="ARBA" id="ARBA00022771"/>
    </source>
</evidence>
<dbReference type="InterPro" id="IPR048365">
    <property type="entry name" value="TNP-like_RNaseH_N"/>
</dbReference>
<keyword evidence="1" id="KW-0479">Metal-binding</keyword>
<evidence type="ECO:0000256" key="1">
    <source>
        <dbReference type="ARBA" id="ARBA00022723"/>
    </source>
</evidence>
<keyword evidence="2 5" id="KW-0863">Zinc-finger</keyword>
<evidence type="ECO:0000256" key="4">
    <source>
        <dbReference type="ARBA" id="ARBA00023125"/>
    </source>
</evidence>
<dbReference type="Pfam" id="PF05485">
    <property type="entry name" value="THAP"/>
    <property type="match status" value="1"/>
</dbReference>
<dbReference type="EMBL" id="JAPWTJ010002674">
    <property type="protein sequence ID" value="KAJ8965084.1"/>
    <property type="molecule type" value="Genomic_DNA"/>
</dbReference>
<evidence type="ECO:0000256" key="3">
    <source>
        <dbReference type="ARBA" id="ARBA00022833"/>
    </source>
</evidence>
<dbReference type="Proteomes" id="UP001162164">
    <property type="component" value="Unassembled WGS sequence"/>
</dbReference>
<name>A0ABQ9IU33_9CUCU</name>
<evidence type="ECO:0000256" key="5">
    <source>
        <dbReference type="PROSITE-ProRule" id="PRU00309"/>
    </source>
</evidence>
<dbReference type="InterPro" id="IPR048366">
    <property type="entry name" value="TNP-like_GBD"/>
</dbReference>
<feature type="domain" description="THAP-type" evidence="6">
    <location>
        <begin position="4"/>
        <end position="82"/>
    </location>
</feature>
<dbReference type="InterPro" id="IPR038441">
    <property type="entry name" value="THAP_Znf_sf"/>
</dbReference>
<dbReference type="Gene3D" id="6.20.210.20">
    <property type="entry name" value="THAP domain"/>
    <property type="match status" value="1"/>
</dbReference>